<dbReference type="AlphaFoldDB" id="A0AA48HL93"/>
<dbReference type="InterPro" id="IPR046513">
    <property type="entry name" value="DUF6691"/>
</dbReference>
<accession>A0AA48HL93</accession>
<dbReference type="Proteomes" id="UP001333710">
    <property type="component" value="Chromosome"/>
</dbReference>
<keyword evidence="1" id="KW-0812">Transmembrane</keyword>
<feature type="transmembrane region" description="Helical" evidence="1">
    <location>
        <begin position="115"/>
        <end position="133"/>
    </location>
</feature>
<protein>
    <submittedName>
        <fullName evidence="2">Transporter</fullName>
    </submittedName>
</protein>
<feature type="transmembrane region" description="Helical" evidence="1">
    <location>
        <begin position="87"/>
        <end position="109"/>
    </location>
</feature>
<keyword evidence="1" id="KW-1133">Transmembrane helix</keyword>
<dbReference type="KEGG" id="pmaw:MACH26_23570"/>
<feature type="transmembrane region" description="Helical" evidence="1">
    <location>
        <begin position="43"/>
        <end position="62"/>
    </location>
</feature>
<name>A0AA48HL93_9ALTE</name>
<evidence type="ECO:0000313" key="3">
    <source>
        <dbReference type="Proteomes" id="UP001333710"/>
    </source>
</evidence>
<sequence>MKASNFSAFCSGLVFSLGLLLSQMVNPQKVLNFLDFFGNWDPSLLLVMAAALVVYWLAFFLIKPKMSKPVFASDFQLPNKSTLDKSLLSGAVLFGLGWGITGLCPGPALANVPGGEPKLLVFVVLMAVTMWGFDKISSKQ</sequence>
<dbReference type="EMBL" id="AP027272">
    <property type="protein sequence ID" value="BDX06836.1"/>
    <property type="molecule type" value="Genomic_DNA"/>
</dbReference>
<keyword evidence="3" id="KW-1185">Reference proteome</keyword>
<evidence type="ECO:0000256" key="1">
    <source>
        <dbReference type="SAM" id="Phobius"/>
    </source>
</evidence>
<dbReference type="RefSeq" id="WP_338292835.1">
    <property type="nucleotide sequence ID" value="NZ_AP027272.1"/>
</dbReference>
<keyword evidence="1" id="KW-0472">Membrane</keyword>
<gene>
    <name evidence="2" type="ORF">MACH26_23570</name>
</gene>
<evidence type="ECO:0000313" key="2">
    <source>
        <dbReference type="EMBL" id="BDX06836.1"/>
    </source>
</evidence>
<proteinExistence type="predicted"/>
<organism evidence="2 3">
    <name type="scientific">Planctobacterium marinum</name>
    <dbReference type="NCBI Taxonomy" id="1631968"/>
    <lineage>
        <taxon>Bacteria</taxon>
        <taxon>Pseudomonadati</taxon>
        <taxon>Pseudomonadota</taxon>
        <taxon>Gammaproteobacteria</taxon>
        <taxon>Alteromonadales</taxon>
        <taxon>Alteromonadaceae</taxon>
        <taxon>Planctobacterium</taxon>
    </lineage>
</organism>
<dbReference type="Pfam" id="PF20398">
    <property type="entry name" value="DUF6691"/>
    <property type="match status" value="1"/>
</dbReference>
<reference evidence="2" key="1">
    <citation type="submission" date="2023-01" db="EMBL/GenBank/DDBJ databases">
        <title>Complete genome sequence of Planctobacterium marinum strain Dej080120_11.</title>
        <authorList>
            <person name="Ueki S."/>
            <person name="Maruyama F."/>
        </authorList>
    </citation>
    <scope>NUCLEOTIDE SEQUENCE</scope>
    <source>
        <strain evidence="2">Dej080120_11</strain>
    </source>
</reference>